<accession>A0A1S2VDS6</accession>
<name>A0A1S2VDS6_9BACT</name>
<protein>
    <submittedName>
        <fullName evidence="1">Uncharacterized protein</fullName>
    </submittedName>
</protein>
<sequence length="188" mass="22888">MQDIEPYYGWEKYYVSADDERSPFYGREYNLNQYENTIYGYYIHPLWDEIGSETLYCKILFVDYERRYAIIELFGEWNDTLHNDIMYLKRQVVDLLNEEGINHYLLVTENLLNFHGSDDSYYEEWFDDVEEGWIAAINVPEFIEREWKKYHLDYYINFGGTLQVGNWRTLKPKMLFELVSNLIIRRIG</sequence>
<evidence type="ECO:0000313" key="2">
    <source>
        <dbReference type="Proteomes" id="UP000181790"/>
    </source>
</evidence>
<gene>
    <name evidence="1" type="ORF">BLX24_26740</name>
</gene>
<dbReference type="OrthoDB" id="653988at2"/>
<proteinExistence type="predicted"/>
<keyword evidence="2" id="KW-1185">Reference proteome</keyword>
<evidence type="ECO:0000313" key="1">
    <source>
        <dbReference type="EMBL" id="OIN56058.1"/>
    </source>
</evidence>
<dbReference type="RefSeq" id="WP_071506299.1">
    <property type="nucleotide sequence ID" value="NZ_MORL01000029.1"/>
</dbReference>
<reference evidence="1 2" key="1">
    <citation type="submission" date="2016-10" db="EMBL/GenBank/DDBJ databases">
        <title>Arsenicibacter rosenii gen. nov., sp. nov., an efficient arsenic-methylating bacterium isolated from an arsenic-contaminated paddy soil.</title>
        <authorList>
            <person name="Huang K."/>
        </authorList>
    </citation>
    <scope>NUCLEOTIDE SEQUENCE [LARGE SCALE GENOMIC DNA]</scope>
    <source>
        <strain evidence="1 2">SM-1</strain>
    </source>
</reference>
<dbReference type="Proteomes" id="UP000181790">
    <property type="component" value="Unassembled WGS sequence"/>
</dbReference>
<dbReference type="AlphaFoldDB" id="A0A1S2VDS6"/>
<dbReference type="EMBL" id="MORL01000029">
    <property type="protein sequence ID" value="OIN56058.1"/>
    <property type="molecule type" value="Genomic_DNA"/>
</dbReference>
<organism evidence="1 2">
    <name type="scientific">Arsenicibacter rosenii</name>
    <dbReference type="NCBI Taxonomy" id="1750698"/>
    <lineage>
        <taxon>Bacteria</taxon>
        <taxon>Pseudomonadati</taxon>
        <taxon>Bacteroidota</taxon>
        <taxon>Cytophagia</taxon>
        <taxon>Cytophagales</taxon>
        <taxon>Spirosomataceae</taxon>
        <taxon>Arsenicibacter</taxon>
    </lineage>
</organism>
<comment type="caution">
    <text evidence="1">The sequence shown here is derived from an EMBL/GenBank/DDBJ whole genome shotgun (WGS) entry which is preliminary data.</text>
</comment>